<evidence type="ECO:0000256" key="8">
    <source>
        <dbReference type="ARBA" id="ARBA00022692"/>
    </source>
</evidence>
<evidence type="ECO:0000256" key="13">
    <source>
        <dbReference type="ARBA" id="ARBA00023136"/>
    </source>
</evidence>
<gene>
    <name evidence="20" type="ORF">SAMN06295987_105144</name>
</gene>
<keyword evidence="21" id="KW-1185">Reference proteome</keyword>
<keyword evidence="12 17" id="KW-1133">Transmembrane helix</keyword>
<dbReference type="CDD" id="cd05387">
    <property type="entry name" value="BY-kinase"/>
    <property type="match status" value="1"/>
</dbReference>
<comment type="similarity">
    <text evidence="3">Belongs to the etk/wzc family.</text>
</comment>
<dbReference type="RefSeq" id="WP_079731089.1">
    <property type="nucleotide sequence ID" value="NZ_FVZE01000005.1"/>
</dbReference>
<dbReference type="EMBL" id="FVZE01000005">
    <property type="protein sequence ID" value="SLK05387.1"/>
    <property type="molecule type" value="Genomic_DNA"/>
</dbReference>
<evidence type="ECO:0000313" key="21">
    <source>
        <dbReference type="Proteomes" id="UP000190989"/>
    </source>
</evidence>
<keyword evidence="11" id="KW-0067">ATP-binding</keyword>
<name>A0A1U6IBM8_9SPHN</name>
<evidence type="ECO:0000256" key="16">
    <source>
        <dbReference type="SAM" id="Coils"/>
    </source>
</evidence>
<feature type="coiled-coil region" evidence="16">
    <location>
        <begin position="200"/>
        <end position="338"/>
    </location>
</feature>
<dbReference type="PANTHER" id="PTHR32309:SF13">
    <property type="entry name" value="FERRIC ENTEROBACTIN TRANSPORT PROTEIN FEPE"/>
    <property type="match status" value="1"/>
</dbReference>
<evidence type="ECO:0000256" key="5">
    <source>
        <dbReference type="ARBA" id="ARBA00022475"/>
    </source>
</evidence>
<dbReference type="InterPro" id="IPR025669">
    <property type="entry name" value="AAA_dom"/>
</dbReference>
<evidence type="ECO:0000256" key="9">
    <source>
        <dbReference type="ARBA" id="ARBA00022741"/>
    </source>
</evidence>
<evidence type="ECO:0000256" key="14">
    <source>
        <dbReference type="ARBA" id="ARBA00023137"/>
    </source>
</evidence>
<keyword evidence="5" id="KW-1003">Cell membrane</keyword>
<feature type="transmembrane region" description="Helical" evidence="17">
    <location>
        <begin position="40"/>
        <end position="59"/>
    </location>
</feature>
<dbReference type="Proteomes" id="UP000190989">
    <property type="component" value="Unassembled WGS sequence"/>
</dbReference>
<evidence type="ECO:0000256" key="10">
    <source>
        <dbReference type="ARBA" id="ARBA00022777"/>
    </source>
</evidence>
<evidence type="ECO:0000256" key="6">
    <source>
        <dbReference type="ARBA" id="ARBA00022519"/>
    </source>
</evidence>
<evidence type="ECO:0000256" key="4">
    <source>
        <dbReference type="ARBA" id="ARBA00011903"/>
    </source>
</evidence>
<evidence type="ECO:0000256" key="2">
    <source>
        <dbReference type="ARBA" id="ARBA00007316"/>
    </source>
</evidence>
<keyword evidence="6" id="KW-0997">Cell inner membrane</keyword>
<sequence length="724" mass="78538">MYARPQPLAKYQPRPDAPVDQGALIDLRAFMQVLRRRKKLVMIVSLIVFAIVAAIYFMIPPRYVATTTVALERGSEQVLKVDQVVPNVAPDSAAVDTEVEVLKSPELAGEVVDKLQLTRDPEFNPALRDGEDAPVETQRNWAIAHLLGNLGVKRNGFSYAIDIDYQSESPGTAAKVANTLAQTYIDNQKESKAGATSRASSFLETQLENLRGQVQSAEADVARYRAQHGLFDIGQNSSVTQAELSSLNGQLAQLRADQAEADARLSTARAQLARGSNGQELGESLDSPVVSNLRAQRAKLSGRVASLRQQFGPKYPELAAAKQELADIDEQIESEVRRIVANLSNEANAAHQRTASIQGSLGRAEGTLASDNAASVGLSELERKAESARTLYLSLLDRYKQTQAQKGLERSNSYIVALARIPGMPAFPNVIVFALIGLIGAIATSTVVVAVMQLLDRGVETTSNLEKRLGVTVLNSIPDTKHLPELADLSEPIHPTQLVVERPQSSFAEAFRWLQTSIQINQPKRGPVVVAVTSALPSEGKTTVALSLARSAAMSGKRAVLVDCDLRRRVSNPGSGFEGSIGLRALLANEGELNQALYVDPETGLFILPRRNDEQHIQPFADTQEFANIIAALRAQFDFIVLDTPPVLTIDDSRSIAAKADSTILMVRWRKTPIRAAELALRQLETVGANVIGASLSMVDISAQASIGYEDASYYYGAYKTYYA</sequence>
<dbReference type="STRING" id="428990.SAMN06295987_105144"/>
<evidence type="ECO:0000256" key="15">
    <source>
        <dbReference type="ARBA" id="ARBA00051245"/>
    </source>
</evidence>
<dbReference type="PANTHER" id="PTHR32309">
    <property type="entry name" value="TYROSINE-PROTEIN KINASE"/>
    <property type="match status" value="1"/>
</dbReference>
<keyword evidence="14" id="KW-0829">Tyrosine-protein kinase</keyword>
<keyword evidence="8 17" id="KW-0812">Transmembrane</keyword>
<evidence type="ECO:0000256" key="1">
    <source>
        <dbReference type="ARBA" id="ARBA00004429"/>
    </source>
</evidence>
<dbReference type="Pfam" id="PF02706">
    <property type="entry name" value="Wzz"/>
    <property type="match status" value="1"/>
</dbReference>
<feature type="domain" description="AAA" evidence="19">
    <location>
        <begin position="540"/>
        <end position="671"/>
    </location>
</feature>
<dbReference type="EC" id="2.7.10.2" evidence="4"/>
<evidence type="ECO:0000313" key="20">
    <source>
        <dbReference type="EMBL" id="SLK05387.1"/>
    </source>
</evidence>
<keyword evidence="13 17" id="KW-0472">Membrane</keyword>
<accession>A0A1U6IBM8</accession>
<dbReference type="AlphaFoldDB" id="A0A1U6IBM8"/>
<reference evidence="21" key="1">
    <citation type="submission" date="2017-02" db="EMBL/GenBank/DDBJ databases">
        <authorList>
            <person name="Varghese N."/>
            <person name="Submissions S."/>
        </authorList>
    </citation>
    <scope>NUCLEOTIDE SEQUENCE [LARGE SCALE GENOMIC DNA]</scope>
    <source>
        <strain evidence="21">SM117</strain>
    </source>
</reference>
<dbReference type="InterPro" id="IPR003856">
    <property type="entry name" value="LPS_length_determ_N"/>
</dbReference>
<dbReference type="GO" id="GO:0004713">
    <property type="term" value="F:protein tyrosine kinase activity"/>
    <property type="evidence" value="ECO:0007669"/>
    <property type="project" value="TreeGrafter"/>
</dbReference>
<dbReference type="Gene3D" id="3.40.50.300">
    <property type="entry name" value="P-loop containing nucleotide triphosphate hydrolases"/>
    <property type="match status" value="1"/>
</dbReference>
<evidence type="ECO:0000256" key="3">
    <source>
        <dbReference type="ARBA" id="ARBA00008883"/>
    </source>
</evidence>
<dbReference type="InterPro" id="IPR027417">
    <property type="entry name" value="P-loop_NTPase"/>
</dbReference>
<dbReference type="InterPro" id="IPR005702">
    <property type="entry name" value="Wzc-like_C"/>
</dbReference>
<proteinExistence type="inferred from homology"/>
<keyword evidence="16" id="KW-0175">Coiled coil</keyword>
<evidence type="ECO:0000259" key="18">
    <source>
        <dbReference type="Pfam" id="PF02706"/>
    </source>
</evidence>
<keyword evidence="7" id="KW-0808">Transferase</keyword>
<evidence type="ECO:0000256" key="17">
    <source>
        <dbReference type="SAM" id="Phobius"/>
    </source>
</evidence>
<keyword evidence="9" id="KW-0547">Nucleotide-binding</keyword>
<dbReference type="SUPFAM" id="SSF52540">
    <property type="entry name" value="P-loop containing nucleoside triphosphate hydrolases"/>
    <property type="match status" value="1"/>
</dbReference>
<dbReference type="Pfam" id="PF13614">
    <property type="entry name" value="AAA_31"/>
    <property type="match status" value="1"/>
</dbReference>
<evidence type="ECO:0000259" key="19">
    <source>
        <dbReference type="Pfam" id="PF13614"/>
    </source>
</evidence>
<keyword evidence="10" id="KW-0418">Kinase</keyword>
<comment type="catalytic activity">
    <reaction evidence="15">
        <text>L-tyrosyl-[protein] + ATP = O-phospho-L-tyrosyl-[protein] + ADP + H(+)</text>
        <dbReference type="Rhea" id="RHEA:10596"/>
        <dbReference type="Rhea" id="RHEA-COMP:10136"/>
        <dbReference type="Rhea" id="RHEA-COMP:20101"/>
        <dbReference type="ChEBI" id="CHEBI:15378"/>
        <dbReference type="ChEBI" id="CHEBI:30616"/>
        <dbReference type="ChEBI" id="CHEBI:46858"/>
        <dbReference type="ChEBI" id="CHEBI:61978"/>
        <dbReference type="ChEBI" id="CHEBI:456216"/>
        <dbReference type="EC" id="2.7.10.2"/>
    </reaction>
</comment>
<evidence type="ECO:0000256" key="12">
    <source>
        <dbReference type="ARBA" id="ARBA00022989"/>
    </source>
</evidence>
<feature type="transmembrane region" description="Helical" evidence="17">
    <location>
        <begin position="430"/>
        <end position="455"/>
    </location>
</feature>
<dbReference type="GO" id="GO:0005886">
    <property type="term" value="C:plasma membrane"/>
    <property type="evidence" value="ECO:0007669"/>
    <property type="project" value="UniProtKB-SubCell"/>
</dbReference>
<evidence type="ECO:0000256" key="7">
    <source>
        <dbReference type="ARBA" id="ARBA00022679"/>
    </source>
</evidence>
<organism evidence="20 21">
    <name type="scientific">Novosphingobium mathurense</name>
    <dbReference type="NCBI Taxonomy" id="428990"/>
    <lineage>
        <taxon>Bacteria</taxon>
        <taxon>Pseudomonadati</taxon>
        <taxon>Pseudomonadota</taxon>
        <taxon>Alphaproteobacteria</taxon>
        <taxon>Sphingomonadales</taxon>
        <taxon>Sphingomonadaceae</taxon>
        <taxon>Novosphingobium</taxon>
    </lineage>
</organism>
<evidence type="ECO:0000256" key="11">
    <source>
        <dbReference type="ARBA" id="ARBA00022840"/>
    </source>
</evidence>
<comment type="subcellular location">
    <subcellularLocation>
        <location evidence="1">Cell inner membrane</location>
        <topology evidence="1">Multi-pass membrane protein</topology>
    </subcellularLocation>
</comment>
<dbReference type="InterPro" id="IPR050445">
    <property type="entry name" value="Bact_polysacc_biosynth/exp"/>
</dbReference>
<protein>
    <recommendedName>
        <fullName evidence="4">non-specific protein-tyrosine kinase</fullName>
        <ecNumber evidence="4">2.7.10.2</ecNumber>
    </recommendedName>
</protein>
<feature type="domain" description="Polysaccharide chain length determinant N-terminal" evidence="18">
    <location>
        <begin position="25"/>
        <end position="115"/>
    </location>
</feature>
<comment type="similarity">
    <text evidence="2">Belongs to the CpsD/CapB family.</text>
</comment>